<dbReference type="SUPFAM" id="SSF54909">
    <property type="entry name" value="Dimeric alpha+beta barrel"/>
    <property type="match status" value="1"/>
</dbReference>
<dbReference type="OrthoDB" id="2293521at2"/>
<dbReference type="EMBL" id="FLYE01000048">
    <property type="protein sequence ID" value="SCA58289.1"/>
    <property type="molecule type" value="Genomic_DNA"/>
</dbReference>
<dbReference type="Pfam" id="PF03795">
    <property type="entry name" value="YCII"/>
    <property type="match status" value="1"/>
</dbReference>
<dbReference type="STRING" id="1867952.MTBPR1_90136"/>
<dbReference type="Proteomes" id="UP000231658">
    <property type="component" value="Unassembled WGS sequence"/>
</dbReference>
<organism evidence="3 4">
    <name type="scientific">Candidatus Terasakiella magnetica</name>
    <dbReference type="NCBI Taxonomy" id="1867952"/>
    <lineage>
        <taxon>Bacteria</taxon>
        <taxon>Pseudomonadati</taxon>
        <taxon>Pseudomonadota</taxon>
        <taxon>Alphaproteobacteria</taxon>
        <taxon>Rhodospirillales</taxon>
        <taxon>Terasakiellaceae</taxon>
        <taxon>Terasakiella</taxon>
    </lineage>
</organism>
<dbReference type="AlphaFoldDB" id="A0A1C3RMF6"/>
<keyword evidence="4" id="KW-1185">Reference proteome</keyword>
<evidence type="ECO:0000259" key="2">
    <source>
        <dbReference type="Pfam" id="PF03795"/>
    </source>
</evidence>
<comment type="similarity">
    <text evidence="1">Belongs to the YciI family.</text>
</comment>
<protein>
    <recommendedName>
        <fullName evidence="2">YCII-related domain-containing protein</fullName>
    </recommendedName>
</protein>
<proteinExistence type="inferred from homology"/>
<dbReference type="InterPro" id="IPR011008">
    <property type="entry name" value="Dimeric_a/b-barrel"/>
</dbReference>
<feature type="domain" description="YCII-related" evidence="2">
    <location>
        <begin position="3"/>
        <end position="89"/>
    </location>
</feature>
<evidence type="ECO:0000313" key="3">
    <source>
        <dbReference type="EMBL" id="SCA58289.1"/>
    </source>
</evidence>
<sequence length="95" mass="10811">MQFHITALDGTDEAAPQRRESAWAEHLVYLQNKKAEGSFLLGGTIVDENGNKTGSTLFVEAKDQDALMDWLYNDPFGRDNVWQHYDIKTIEIPNI</sequence>
<reference evidence="3 4" key="1">
    <citation type="submission" date="2016-07" db="EMBL/GenBank/DDBJ databases">
        <authorList>
            <person name="Lefevre C.T."/>
        </authorList>
    </citation>
    <scope>NUCLEOTIDE SEQUENCE [LARGE SCALE GENOMIC DNA]</scope>
    <source>
        <strain evidence="3">PR1</strain>
    </source>
</reference>
<evidence type="ECO:0000313" key="4">
    <source>
        <dbReference type="Proteomes" id="UP000231658"/>
    </source>
</evidence>
<name>A0A1C3RMF6_9PROT</name>
<accession>A0A1C3RMF6</accession>
<dbReference type="Gene3D" id="3.30.70.1060">
    <property type="entry name" value="Dimeric alpha+beta barrel"/>
    <property type="match status" value="1"/>
</dbReference>
<evidence type="ECO:0000256" key="1">
    <source>
        <dbReference type="ARBA" id="ARBA00007689"/>
    </source>
</evidence>
<gene>
    <name evidence="3" type="ORF">MTBPR1_90136</name>
</gene>
<dbReference type="RefSeq" id="WP_069190288.1">
    <property type="nucleotide sequence ID" value="NZ_FLYE01000048.1"/>
</dbReference>
<dbReference type="InterPro" id="IPR005545">
    <property type="entry name" value="YCII"/>
</dbReference>